<dbReference type="PANTHER" id="PTHR12110:SF41">
    <property type="entry name" value="INOSOSE DEHYDRATASE"/>
    <property type="match status" value="1"/>
</dbReference>
<dbReference type="Gene3D" id="3.20.20.150">
    <property type="entry name" value="Divalent-metal-dependent TIM barrel enzymes"/>
    <property type="match status" value="1"/>
</dbReference>
<dbReference type="InterPro" id="IPR050312">
    <property type="entry name" value="IolE/XylAMocC-like"/>
</dbReference>
<dbReference type="SUPFAM" id="SSF51658">
    <property type="entry name" value="Xylose isomerase-like"/>
    <property type="match status" value="1"/>
</dbReference>
<comment type="caution">
    <text evidence="2">The sequence shown here is derived from an EMBL/GenBank/DDBJ whole genome shotgun (WGS) entry which is preliminary data.</text>
</comment>
<dbReference type="RefSeq" id="WP_269882698.1">
    <property type="nucleotide sequence ID" value="NZ_JAQAGZ010000011.1"/>
</dbReference>
<reference evidence="2 3" key="1">
    <citation type="submission" date="2022-12" db="EMBL/GenBank/DDBJ databases">
        <title>Draft genome sequence of Paenibacillus sp. dW9.</title>
        <authorList>
            <person name="Choi E.-W."/>
            <person name="Kim D.-U."/>
        </authorList>
    </citation>
    <scope>NUCLEOTIDE SEQUENCE [LARGE SCALE GENOMIC DNA]</scope>
    <source>
        <strain evidence="3">dW9</strain>
    </source>
</reference>
<evidence type="ECO:0000313" key="2">
    <source>
        <dbReference type="EMBL" id="MCZ8514170.1"/>
    </source>
</evidence>
<name>A0ABT4QBA9_9BACL</name>
<protein>
    <submittedName>
        <fullName evidence="2">Sugar phosphate isomerase/epimerase</fullName>
    </submittedName>
</protein>
<evidence type="ECO:0000313" key="3">
    <source>
        <dbReference type="Proteomes" id="UP001527882"/>
    </source>
</evidence>
<feature type="domain" description="Xylose isomerase-like TIM barrel" evidence="1">
    <location>
        <begin position="20"/>
        <end position="247"/>
    </location>
</feature>
<dbReference type="EMBL" id="JAQAGZ010000011">
    <property type="protein sequence ID" value="MCZ8514170.1"/>
    <property type="molecule type" value="Genomic_DNA"/>
</dbReference>
<accession>A0ABT4QBA9</accession>
<evidence type="ECO:0000259" key="1">
    <source>
        <dbReference type="Pfam" id="PF01261"/>
    </source>
</evidence>
<dbReference type="Proteomes" id="UP001527882">
    <property type="component" value="Unassembled WGS sequence"/>
</dbReference>
<organism evidence="2 3">
    <name type="scientific">Paenibacillus gyeongsangnamensis</name>
    <dbReference type="NCBI Taxonomy" id="3388067"/>
    <lineage>
        <taxon>Bacteria</taxon>
        <taxon>Bacillati</taxon>
        <taxon>Bacillota</taxon>
        <taxon>Bacilli</taxon>
        <taxon>Bacillales</taxon>
        <taxon>Paenibacillaceae</taxon>
        <taxon>Paenibacillus</taxon>
    </lineage>
</organism>
<dbReference type="Pfam" id="PF01261">
    <property type="entry name" value="AP_endonuc_2"/>
    <property type="match status" value="1"/>
</dbReference>
<dbReference type="PANTHER" id="PTHR12110">
    <property type="entry name" value="HYDROXYPYRUVATE ISOMERASE"/>
    <property type="match status" value="1"/>
</dbReference>
<gene>
    <name evidence="2" type="ORF">O9H85_17400</name>
</gene>
<dbReference type="InterPro" id="IPR036237">
    <property type="entry name" value="Xyl_isomerase-like_sf"/>
</dbReference>
<dbReference type="InterPro" id="IPR013022">
    <property type="entry name" value="Xyl_isomerase-like_TIM-brl"/>
</dbReference>
<keyword evidence="3" id="KW-1185">Reference proteome</keyword>
<proteinExistence type="predicted"/>
<keyword evidence="2" id="KW-0413">Isomerase</keyword>
<dbReference type="GO" id="GO:0016853">
    <property type="term" value="F:isomerase activity"/>
    <property type="evidence" value="ECO:0007669"/>
    <property type="project" value="UniProtKB-KW"/>
</dbReference>
<sequence length="272" mass="31209">MKLSFTTLGCPEWDLDTIIRSAAEYGFDAIDFRGVGTEMNIYKLSAFSDSAQSTKKQIQAAGLRVSCFSSSVQLVSIEKFGDYLAEIEAYAKLCALFGTRYIRVFGGKIGDRDRAEALQAMVMHAERMGKIAKEYGAKLLLETHDDWTACGEVKRFMEQVDTEAYGVLWDVHHPYRMLGERPETTWEALGEWIDYVHVKDSLLTPDNPRGYQYCLLGEGDVPLRNIIEVLERNGYNGYYTLEWEKKWHPDIEEPNVVFPHYVQKMRGMEQEL</sequence>